<gene>
    <name evidence="1" type="ORF">ACFFUQ_04815</name>
</gene>
<keyword evidence="2" id="KW-1185">Reference proteome</keyword>
<sequence length="325" mass="37329">MENAAHPLSNWIPNKLVEIDSKVYFEWIYLGDKRYVDPFFDETLMKCKGHYNNSTRYKVVSSVENLIDWSVGLVSAALKSLLFHVSRCGSTMMCQSLAVSPQNIVVSEAPILDQIIRSDFFDLDKKRVLIKSVIALLGQKRFVEEKNLIVKLDSWHIFEINELRAIFPELPFVLLYRNPTEVLQSHAKLKGMHMVPNLLPATIFGISEEDIQTISFQQYGAVVLEKYFQSYLDFYGTDKNVSLYNYNEGMKSVLERFLSFIDADYFVEEVDQMCERLTRHSKNGDVAFKGDSFVNEILAIDLTKGNSLYEKLNNSIAKSLVANIR</sequence>
<protein>
    <submittedName>
        <fullName evidence="1">Sulfotransferase family protein</fullName>
    </submittedName>
</protein>
<dbReference type="Gene3D" id="3.40.50.300">
    <property type="entry name" value="P-loop containing nucleotide triphosphate hydrolases"/>
    <property type="match status" value="1"/>
</dbReference>
<dbReference type="Proteomes" id="UP001589589">
    <property type="component" value="Unassembled WGS sequence"/>
</dbReference>
<dbReference type="InterPro" id="IPR027417">
    <property type="entry name" value="P-loop_NTPase"/>
</dbReference>
<dbReference type="SUPFAM" id="SSF52540">
    <property type="entry name" value="P-loop containing nucleoside triphosphate hydrolases"/>
    <property type="match status" value="1"/>
</dbReference>
<dbReference type="RefSeq" id="WP_290266259.1">
    <property type="nucleotide sequence ID" value="NZ_JAUFQQ010000005.1"/>
</dbReference>
<evidence type="ECO:0000313" key="2">
    <source>
        <dbReference type="Proteomes" id="UP001589589"/>
    </source>
</evidence>
<reference evidence="1 2" key="1">
    <citation type="submission" date="2024-09" db="EMBL/GenBank/DDBJ databases">
        <authorList>
            <person name="Sun Q."/>
            <person name="Mori K."/>
        </authorList>
    </citation>
    <scope>NUCLEOTIDE SEQUENCE [LARGE SCALE GENOMIC DNA]</scope>
    <source>
        <strain evidence="1 2">CECT 7908</strain>
    </source>
</reference>
<proteinExistence type="predicted"/>
<comment type="caution">
    <text evidence="1">The sequence shown here is derived from an EMBL/GenBank/DDBJ whole genome shotgun (WGS) entry which is preliminary data.</text>
</comment>
<accession>A0ABV5FJL4</accession>
<organism evidence="1 2">
    <name type="scientific">Flavobacterium branchiarum</name>
    <dbReference type="NCBI Taxonomy" id="1114870"/>
    <lineage>
        <taxon>Bacteria</taxon>
        <taxon>Pseudomonadati</taxon>
        <taxon>Bacteroidota</taxon>
        <taxon>Flavobacteriia</taxon>
        <taxon>Flavobacteriales</taxon>
        <taxon>Flavobacteriaceae</taxon>
        <taxon>Flavobacterium</taxon>
    </lineage>
</organism>
<dbReference type="EMBL" id="JBHMEX010000013">
    <property type="protein sequence ID" value="MFB9063336.1"/>
    <property type="molecule type" value="Genomic_DNA"/>
</dbReference>
<evidence type="ECO:0000313" key="1">
    <source>
        <dbReference type="EMBL" id="MFB9063336.1"/>
    </source>
</evidence>
<name>A0ABV5FJL4_9FLAO</name>